<organism evidence="2 3">
    <name type="scientific">Halosimplex pelagicum</name>
    <dbReference type="NCBI Taxonomy" id="869886"/>
    <lineage>
        <taxon>Archaea</taxon>
        <taxon>Methanobacteriati</taxon>
        <taxon>Methanobacteriota</taxon>
        <taxon>Stenosarchaea group</taxon>
        <taxon>Halobacteria</taxon>
        <taxon>Halobacteriales</taxon>
        <taxon>Haloarculaceae</taxon>
        <taxon>Halosimplex</taxon>
    </lineage>
</organism>
<dbReference type="InterPro" id="IPR040624">
    <property type="entry name" value="HalOD1"/>
</dbReference>
<keyword evidence="3" id="KW-1185">Reference proteome</keyword>
<dbReference type="GeneID" id="56083134"/>
<sequence length="95" mass="10335">MNIPVEDEPISMKVIQTVADEKGVDPTELPPLGEQINPDALNELVERAKKDSTSAVDVTFTFSGVTVRVHDGDGIEAVLANKCRKPPEHDQSDHT</sequence>
<dbReference type="Pfam" id="PF18545">
    <property type="entry name" value="HalOD1"/>
    <property type="match status" value="1"/>
</dbReference>
<proteinExistence type="predicted"/>
<evidence type="ECO:0000259" key="1">
    <source>
        <dbReference type="Pfam" id="PF18545"/>
    </source>
</evidence>
<feature type="domain" description="Halobacterial output" evidence="1">
    <location>
        <begin position="6"/>
        <end position="76"/>
    </location>
</feature>
<reference evidence="2 3" key="1">
    <citation type="submission" date="2020-07" db="EMBL/GenBank/DDBJ databases">
        <title>Halosimplex litoreum sp. nov. and Halosimplex rubrum sp. nov., isolated from different salt environments.</title>
        <authorList>
            <person name="Cui H."/>
        </authorList>
    </citation>
    <scope>NUCLEOTIDE SEQUENCE [LARGE SCALE GENOMIC DNA]</scope>
    <source>
        <strain evidence="2 3">R2</strain>
    </source>
</reference>
<accession>A0A7D5P6I7</accession>
<dbReference type="RefSeq" id="WP_179922574.1">
    <property type="nucleotide sequence ID" value="NZ_CP058909.1"/>
</dbReference>
<dbReference type="Proteomes" id="UP000509346">
    <property type="component" value="Chromosome"/>
</dbReference>
<protein>
    <recommendedName>
        <fullName evidence="1">Halobacterial output domain-containing protein</fullName>
    </recommendedName>
</protein>
<dbReference type="OrthoDB" id="205616at2157"/>
<dbReference type="KEGG" id="hpel:HZS54_11055"/>
<evidence type="ECO:0000313" key="3">
    <source>
        <dbReference type="Proteomes" id="UP000509346"/>
    </source>
</evidence>
<gene>
    <name evidence="2" type="ORF">HZS54_11055</name>
</gene>
<dbReference type="EMBL" id="CP058909">
    <property type="protein sequence ID" value="QLH82106.1"/>
    <property type="molecule type" value="Genomic_DNA"/>
</dbReference>
<name>A0A7D5P6I7_9EURY</name>
<evidence type="ECO:0000313" key="2">
    <source>
        <dbReference type="EMBL" id="QLH82106.1"/>
    </source>
</evidence>
<dbReference type="AlphaFoldDB" id="A0A7D5P6I7"/>